<name>A0A395VBW3_9FIRM</name>
<evidence type="ECO:0000313" key="2">
    <source>
        <dbReference type="Proteomes" id="UP000266172"/>
    </source>
</evidence>
<proteinExistence type="predicted"/>
<gene>
    <name evidence="1" type="ORF">DWX93_08645</name>
</gene>
<organism evidence="1 2">
    <name type="scientific">Roseburia hominis</name>
    <dbReference type="NCBI Taxonomy" id="301301"/>
    <lineage>
        <taxon>Bacteria</taxon>
        <taxon>Bacillati</taxon>
        <taxon>Bacillota</taxon>
        <taxon>Clostridia</taxon>
        <taxon>Lachnospirales</taxon>
        <taxon>Lachnospiraceae</taxon>
        <taxon>Roseburia</taxon>
    </lineage>
</organism>
<accession>A0A395VBW3</accession>
<comment type="caution">
    <text evidence="1">The sequence shown here is derived from an EMBL/GenBank/DDBJ whole genome shotgun (WGS) entry which is preliminary data.</text>
</comment>
<protein>
    <submittedName>
        <fullName evidence="1">Uncharacterized protein</fullName>
    </submittedName>
</protein>
<dbReference type="Proteomes" id="UP000266172">
    <property type="component" value="Unassembled WGS sequence"/>
</dbReference>
<reference evidence="1 2" key="1">
    <citation type="submission" date="2018-08" db="EMBL/GenBank/DDBJ databases">
        <title>A genome reference for cultivated species of the human gut microbiota.</title>
        <authorList>
            <person name="Zou Y."/>
            <person name="Xue W."/>
            <person name="Luo G."/>
        </authorList>
    </citation>
    <scope>NUCLEOTIDE SEQUENCE [LARGE SCALE GENOMIC DNA]</scope>
    <source>
        <strain evidence="1 2">AF22-12AC</strain>
    </source>
</reference>
<dbReference type="EMBL" id="QRVL01000005">
    <property type="protein sequence ID" value="RGS40834.1"/>
    <property type="molecule type" value="Genomic_DNA"/>
</dbReference>
<evidence type="ECO:0000313" key="1">
    <source>
        <dbReference type="EMBL" id="RGS40834.1"/>
    </source>
</evidence>
<sequence>MKFHSIHFPVKTIVNSFYHTCEQKTQKILAVRDAYHRILLDAVDTLVQKCPPAYAGLPALRERIYLGIQLLESFAHTQLETSLCSQFDMESMQTLCLRIAVELLTPPHQTGSDTAVSCSH</sequence>
<dbReference type="AlphaFoldDB" id="A0A395VBW3"/>